<dbReference type="AlphaFoldDB" id="G4TEB4"/>
<evidence type="ECO:0000313" key="3">
    <source>
        <dbReference type="Proteomes" id="UP000007148"/>
    </source>
</evidence>
<gene>
    <name evidence="2" type="ORF">PIIN_03599</name>
</gene>
<name>G4TEB4_SERID</name>
<organism evidence="2 3">
    <name type="scientific">Serendipita indica (strain DSM 11827)</name>
    <name type="common">Root endophyte fungus</name>
    <name type="synonym">Piriformospora indica</name>
    <dbReference type="NCBI Taxonomy" id="1109443"/>
    <lineage>
        <taxon>Eukaryota</taxon>
        <taxon>Fungi</taxon>
        <taxon>Dikarya</taxon>
        <taxon>Basidiomycota</taxon>
        <taxon>Agaricomycotina</taxon>
        <taxon>Agaricomycetes</taxon>
        <taxon>Sebacinales</taxon>
        <taxon>Serendipitaceae</taxon>
        <taxon>Serendipita</taxon>
    </lineage>
</organism>
<comment type="caution">
    <text evidence="2">The sequence shown here is derived from an EMBL/GenBank/DDBJ whole genome shotgun (WGS) entry which is preliminary data.</text>
</comment>
<dbReference type="Proteomes" id="UP000007148">
    <property type="component" value="Unassembled WGS sequence"/>
</dbReference>
<accession>G4TEB4</accession>
<dbReference type="EMBL" id="CAFZ01000060">
    <property type="protein sequence ID" value="CCA69660.1"/>
    <property type="molecule type" value="Genomic_DNA"/>
</dbReference>
<protein>
    <submittedName>
        <fullName evidence="2">Uncharacterized protein</fullName>
    </submittedName>
</protein>
<dbReference type="InParanoid" id="G4TEB4"/>
<feature type="region of interest" description="Disordered" evidence="1">
    <location>
        <begin position="146"/>
        <end position="176"/>
    </location>
</feature>
<evidence type="ECO:0000313" key="2">
    <source>
        <dbReference type="EMBL" id="CCA69660.1"/>
    </source>
</evidence>
<evidence type="ECO:0000256" key="1">
    <source>
        <dbReference type="SAM" id="MobiDB-lite"/>
    </source>
</evidence>
<keyword evidence="3" id="KW-1185">Reference proteome</keyword>
<proteinExistence type="predicted"/>
<reference evidence="2 3" key="1">
    <citation type="journal article" date="2011" name="PLoS Pathog.">
        <title>Endophytic Life Strategies Decoded by Genome and Transcriptome Analyses of the Mutualistic Root Symbiont Piriformospora indica.</title>
        <authorList>
            <person name="Zuccaro A."/>
            <person name="Lahrmann U."/>
            <person name="Guldener U."/>
            <person name="Langen G."/>
            <person name="Pfiffi S."/>
            <person name="Biedenkopf D."/>
            <person name="Wong P."/>
            <person name="Samans B."/>
            <person name="Grimm C."/>
            <person name="Basiewicz M."/>
            <person name="Murat C."/>
            <person name="Martin F."/>
            <person name="Kogel K.H."/>
        </authorList>
    </citation>
    <scope>NUCLEOTIDE SEQUENCE [LARGE SCALE GENOMIC DNA]</scope>
    <source>
        <strain evidence="2 3">DSM 11827</strain>
    </source>
</reference>
<sequence>MDATNAATSKFVMLMKSKGIRVETSPQNSTVSLDESSATDFHPPSHSAVLENMDDMSLAGEAAAGSDHFGSEDSFACPIEESRPTSPTSVFGRLGDQNRDLLAPEPFSRFHVLTPGVTATTRTAIAPCMRTEILFCDKTPRYQAHSTSGGGLWGKGRPNSQQDAARPKNHVNANTESGSGCITNVATFSASHEKVMAWLTTL</sequence>
<dbReference type="HOGENOM" id="CLU_1355099_0_0_1"/>